<name>A0A3B1A6H8_9ZZZZ</name>
<sequence length="279" mass="32540">MLQILFSKFKNINWKSKFKAFAVHLSISLVIFIVLLYLILYEWYPFPYFNTDGGLQGMRLVFFIDMVLGPTLTFVVFRIGKASLKFDLAVIAILQFLALGWGVWTIYHEHPVALVFADDRYHPIPAYLLPEAGITQSDLKKYDTRSPAKIFVELPDENDSLARAKLFKELYQKRKPLFLSGERYQKINDQNFQKILSKSIDIDDYLKQEYIKDQSSAWLKVYKQFKAKNTRPETSLAYIAFYARHGRFIVVLDRESKEFVDVLNISPPQSTQNNIKVNP</sequence>
<accession>A0A3B1A6H8</accession>
<evidence type="ECO:0000256" key="1">
    <source>
        <dbReference type="SAM" id="Phobius"/>
    </source>
</evidence>
<feature type="transmembrane region" description="Helical" evidence="1">
    <location>
        <begin position="60"/>
        <end position="79"/>
    </location>
</feature>
<dbReference type="EMBL" id="UOFR01000032">
    <property type="protein sequence ID" value="VAW95352.1"/>
    <property type="molecule type" value="Genomic_DNA"/>
</dbReference>
<keyword evidence="1" id="KW-1133">Transmembrane helix</keyword>
<keyword evidence="1" id="KW-0472">Membrane</keyword>
<gene>
    <name evidence="2" type="ORF">MNBD_GAMMA21-1458</name>
</gene>
<reference evidence="2" key="1">
    <citation type="submission" date="2018-06" db="EMBL/GenBank/DDBJ databases">
        <authorList>
            <person name="Zhirakovskaya E."/>
        </authorList>
    </citation>
    <scope>NUCLEOTIDE SEQUENCE</scope>
</reference>
<dbReference type="AlphaFoldDB" id="A0A3B1A6H8"/>
<evidence type="ECO:0008006" key="3">
    <source>
        <dbReference type="Google" id="ProtNLM"/>
    </source>
</evidence>
<organism evidence="2">
    <name type="scientific">hydrothermal vent metagenome</name>
    <dbReference type="NCBI Taxonomy" id="652676"/>
    <lineage>
        <taxon>unclassified sequences</taxon>
        <taxon>metagenomes</taxon>
        <taxon>ecological metagenomes</taxon>
    </lineage>
</organism>
<proteinExistence type="predicted"/>
<evidence type="ECO:0000313" key="2">
    <source>
        <dbReference type="EMBL" id="VAW95352.1"/>
    </source>
</evidence>
<keyword evidence="1" id="KW-0812">Transmembrane</keyword>
<feature type="transmembrane region" description="Helical" evidence="1">
    <location>
        <begin position="21"/>
        <end position="40"/>
    </location>
</feature>
<protein>
    <recommendedName>
        <fullName evidence="3">Pilus assembly protein</fullName>
    </recommendedName>
</protein>
<feature type="transmembrane region" description="Helical" evidence="1">
    <location>
        <begin position="86"/>
        <end position="107"/>
    </location>
</feature>